<feature type="domain" description="Amino acid permease/ SLC12A" evidence="9">
    <location>
        <begin position="374"/>
        <end position="805"/>
    </location>
</feature>
<dbReference type="GO" id="GO:0015171">
    <property type="term" value="F:amino acid transmembrane transporter activity"/>
    <property type="evidence" value="ECO:0007669"/>
    <property type="project" value="TreeGrafter"/>
</dbReference>
<gene>
    <name evidence="11" type="ORF">ABL_03218</name>
</gene>
<evidence type="ECO:0000256" key="2">
    <source>
        <dbReference type="ARBA" id="ARBA00022692"/>
    </source>
</evidence>
<feature type="transmembrane region" description="Helical" evidence="8">
    <location>
        <begin position="701"/>
        <end position="722"/>
    </location>
</feature>
<reference evidence="12" key="1">
    <citation type="journal article" date="2016" name="Genome Announc.">
        <title>Draft genome sequence of Aspergillus niger strain An76.</title>
        <authorList>
            <person name="Gong W."/>
            <person name="Cheng Z."/>
            <person name="Zhang H."/>
            <person name="Liu L."/>
            <person name="Gao P."/>
            <person name="Wang L."/>
        </authorList>
    </citation>
    <scope>NUCLEOTIDE SEQUENCE [LARGE SCALE GENOMIC DNA]</scope>
    <source>
        <strain evidence="12">An76</strain>
    </source>
</reference>
<dbReference type="VEuPathDB" id="FungiDB:An07g03520"/>
<keyword evidence="5" id="KW-0560">Oxidoreductase</keyword>
<proteinExistence type="predicted"/>
<dbReference type="GO" id="GO:0016491">
    <property type="term" value="F:oxidoreductase activity"/>
    <property type="evidence" value="ECO:0007669"/>
    <property type="project" value="UniProtKB-KW"/>
</dbReference>
<feature type="transmembrane region" description="Helical" evidence="8">
    <location>
        <begin position="448"/>
        <end position="469"/>
    </location>
</feature>
<evidence type="ECO:0000256" key="3">
    <source>
        <dbReference type="ARBA" id="ARBA00022857"/>
    </source>
</evidence>
<feature type="transmembrane region" description="Helical" evidence="8">
    <location>
        <begin position="672"/>
        <end position="689"/>
    </location>
</feature>
<dbReference type="GO" id="GO:0016020">
    <property type="term" value="C:membrane"/>
    <property type="evidence" value="ECO:0007669"/>
    <property type="project" value="UniProtKB-SubCell"/>
</dbReference>
<dbReference type="PANTHER" id="PTHR43341:SF45">
    <property type="entry name" value="AMINO ACID TRANSPORTER (EUROFUNG)"/>
    <property type="match status" value="1"/>
</dbReference>
<dbReference type="Gene3D" id="3.40.50.720">
    <property type="entry name" value="NAD(P)-binding Rossmann-like Domain"/>
    <property type="match status" value="1"/>
</dbReference>
<keyword evidence="4 8" id="KW-1133">Transmembrane helix</keyword>
<dbReference type="PaxDb" id="5061-CADANGAP00005513"/>
<dbReference type="PANTHER" id="PTHR43341">
    <property type="entry name" value="AMINO ACID PERMEASE"/>
    <property type="match status" value="1"/>
</dbReference>
<dbReference type="OrthoDB" id="419598at2759"/>
<evidence type="ECO:0000256" key="6">
    <source>
        <dbReference type="ARBA" id="ARBA00023136"/>
    </source>
</evidence>
<keyword evidence="3" id="KW-0521">NADP</keyword>
<dbReference type="VEuPathDB" id="FungiDB:M747DRAFT_325435"/>
<dbReference type="Pfam" id="PF05368">
    <property type="entry name" value="NmrA"/>
    <property type="match status" value="1"/>
</dbReference>
<evidence type="ECO:0008006" key="13">
    <source>
        <dbReference type="Google" id="ProtNLM"/>
    </source>
</evidence>
<organism evidence="11 12">
    <name type="scientific">Aspergillus niger</name>
    <dbReference type="NCBI Taxonomy" id="5061"/>
    <lineage>
        <taxon>Eukaryota</taxon>
        <taxon>Fungi</taxon>
        <taxon>Dikarya</taxon>
        <taxon>Ascomycota</taxon>
        <taxon>Pezizomycotina</taxon>
        <taxon>Eurotiomycetes</taxon>
        <taxon>Eurotiomycetidae</taxon>
        <taxon>Eurotiales</taxon>
        <taxon>Aspergillaceae</taxon>
        <taxon>Aspergillus</taxon>
        <taxon>Aspergillus subgen. Circumdati</taxon>
    </lineage>
</organism>
<dbReference type="AlphaFoldDB" id="A0A100IE58"/>
<dbReference type="VEuPathDB" id="FungiDB:M747DRAFT_298647"/>
<feature type="transmembrane region" description="Helical" evidence="8">
    <location>
        <begin position="475"/>
        <end position="498"/>
    </location>
</feature>
<dbReference type="SUPFAM" id="SSF51735">
    <property type="entry name" value="NAD(P)-binding Rossmann-fold domains"/>
    <property type="match status" value="1"/>
</dbReference>
<feature type="transmembrane region" description="Helical" evidence="8">
    <location>
        <begin position="412"/>
        <end position="436"/>
    </location>
</feature>
<dbReference type="InterPro" id="IPR036291">
    <property type="entry name" value="NAD(P)-bd_dom_sf"/>
</dbReference>
<dbReference type="VEuPathDB" id="FungiDB:ASPNIDRAFT2_1143933"/>
<evidence type="ECO:0000313" key="12">
    <source>
        <dbReference type="Proteomes" id="UP000068243"/>
    </source>
</evidence>
<dbReference type="InterPro" id="IPR045312">
    <property type="entry name" value="PCBER-like"/>
</dbReference>
<dbReference type="InterPro" id="IPR004841">
    <property type="entry name" value="AA-permease/SLC12A_dom"/>
</dbReference>
<keyword evidence="2 8" id="KW-0812">Transmembrane</keyword>
<dbReference type="VEuPathDB" id="FungiDB:An12g04180"/>
<comment type="subcellular location">
    <subcellularLocation>
        <location evidence="1">Membrane</location>
        <topology evidence="1">Multi-pass membrane protein</topology>
    </subcellularLocation>
</comment>
<name>A0A100IE58_ASPNG</name>
<dbReference type="Proteomes" id="UP000068243">
    <property type="component" value="Unassembled WGS sequence"/>
</dbReference>
<evidence type="ECO:0000256" key="4">
    <source>
        <dbReference type="ARBA" id="ARBA00022989"/>
    </source>
</evidence>
<feature type="region of interest" description="Disordered" evidence="7">
    <location>
        <begin position="810"/>
        <end position="844"/>
    </location>
</feature>
<dbReference type="InterPro" id="IPR050524">
    <property type="entry name" value="APC_YAT"/>
</dbReference>
<sequence>MSRTRVLLVGAAGETGGSIANGLLENPGFEVHALVRPRSVQKPAIVALQERGVQIRKGDLKGPEESLADVLTGIDVVVSCVGPAEQQDQIPLAKAAKSAGVQRFIPCGFITVAPPGGIMWLRDEKETVYNHIKQLRLPYTIIDIGWWYQLSYPRLGSGRTDYAMTTANNEIVGDGNTPLALTDLRDIGRYVAKIIVDDRTLNKMVFAYNTVLTQNQIYDLLEEISEEKIQRNYIPEETIYTRVLAARQSSETYPFDPVKFIPRYLAENQLSWGVRGDNNPEYAKYLGYLTSKDLYPDFAPHDFREYLEEVVRGTAKGVYTDRVISKAHQRMFPRTESSDSLYTRIFPRTESSDSLYMSRFDDLRRECTVQSRCVGIVVYLVLCALGEVASWSPEPSMTDHATRLCDPALGFTLGWIYWFKFMVVIPNQLAAGELLIAYWQDNEAKYSVFWTTAFLGVIIAANSMCGRYLGKYEVILSFFKVLVMSGLMALSIVLALGGGPDRDMKGFRYWRDPGAFANGTGGAVAGTVRAICRTVPSATLAYLGSELMGMTILRTPNPRKAAGRAIKVTFYRILVFNIVNITLLGILVPHDTHMLAFSHNTPQHRTASAFVAVAQSAGPSVISHILNACLLLFVLSAANQALQMASVTLHGLSLDKNAPFFLCRTNRRGTPIYSLGTCSGLACLAYLNISSGSKRLFEYSVNLVSMFSILTWASILVIHFSFIRARKAQKITDEVLSFRAPLGLFGSWVALVACVFVTVIRGLDFVDPEYYPKGIDRSMAFVTSYIGIPLYITLVIGYKIGTKSKHVQPQDVDMGSLTPIPEPHSADVNTVGQEGPDSVPSVRT</sequence>
<dbReference type="Pfam" id="PF00324">
    <property type="entry name" value="AA_permease"/>
    <property type="match status" value="1"/>
</dbReference>
<evidence type="ECO:0000256" key="7">
    <source>
        <dbReference type="SAM" id="MobiDB-lite"/>
    </source>
</evidence>
<evidence type="ECO:0000259" key="9">
    <source>
        <dbReference type="Pfam" id="PF00324"/>
    </source>
</evidence>
<dbReference type="EMBL" id="BCMY01000004">
    <property type="protein sequence ID" value="GAQ39598.1"/>
    <property type="molecule type" value="Genomic_DNA"/>
</dbReference>
<dbReference type="Gene3D" id="3.90.25.10">
    <property type="entry name" value="UDP-galactose 4-epimerase, domain 1"/>
    <property type="match status" value="1"/>
</dbReference>
<evidence type="ECO:0000256" key="8">
    <source>
        <dbReference type="SAM" id="Phobius"/>
    </source>
</evidence>
<evidence type="ECO:0000256" key="1">
    <source>
        <dbReference type="ARBA" id="ARBA00004141"/>
    </source>
</evidence>
<protein>
    <recommendedName>
        <fullName evidence="13">NmrA-like domain-containing protein</fullName>
    </recommendedName>
</protein>
<comment type="caution">
    <text evidence="11">The sequence shown here is derived from an EMBL/GenBank/DDBJ whole genome shotgun (WGS) entry which is preliminary data.</text>
</comment>
<feature type="transmembrane region" description="Helical" evidence="8">
    <location>
        <begin position="742"/>
        <end position="760"/>
    </location>
</feature>
<feature type="transmembrane region" description="Helical" evidence="8">
    <location>
        <begin position="569"/>
        <end position="589"/>
    </location>
</feature>
<dbReference type="Gene3D" id="1.20.1740.10">
    <property type="entry name" value="Amino acid/polyamine transporter I"/>
    <property type="match status" value="1"/>
</dbReference>
<dbReference type="VEuPathDB" id="FungiDB:ATCC64974_45750"/>
<dbReference type="VEuPathDB" id="FungiDB:ATCC64974_45740"/>
<evidence type="ECO:0000313" key="11">
    <source>
        <dbReference type="EMBL" id="GAQ39598.1"/>
    </source>
</evidence>
<feature type="transmembrane region" description="Helical" evidence="8">
    <location>
        <begin position="609"/>
        <end position="635"/>
    </location>
</feature>
<evidence type="ECO:0000256" key="5">
    <source>
        <dbReference type="ARBA" id="ARBA00023002"/>
    </source>
</evidence>
<keyword evidence="6 8" id="KW-0472">Membrane</keyword>
<evidence type="ECO:0000259" key="10">
    <source>
        <dbReference type="Pfam" id="PF05368"/>
    </source>
</evidence>
<dbReference type="VEuPathDB" id="FungiDB:ASPNIDRAFT2_1151380"/>
<dbReference type="InterPro" id="IPR008030">
    <property type="entry name" value="NmrA-like"/>
</dbReference>
<dbReference type="CDD" id="cd05259">
    <property type="entry name" value="PCBER_SDR_a"/>
    <property type="match status" value="1"/>
</dbReference>
<accession>A0A100IE58</accession>
<feature type="transmembrane region" description="Helical" evidence="8">
    <location>
        <begin position="780"/>
        <end position="798"/>
    </location>
</feature>
<feature type="domain" description="NmrA-like" evidence="10">
    <location>
        <begin position="4"/>
        <end position="243"/>
    </location>
</feature>